<evidence type="ECO:0000313" key="7">
    <source>
        <dbReference type="EMBL" id="GFH23052.1"/>
    </source>
</evidence>
<dbReference type="AlphaFoldDB" id="A0A6A0A1S1"/>
<dbReference type="GO" id="GO:0016020">
    <property type="term" value="C:membrane"/>
    <property type="evidence" value="ECO:0007669"/>
    <property type="project" value="UniProtKB-SubCell"/>
</dbReference>
<dbReference type="EMBL" id="BLLF01002182">
    <property type="protein sequence ID" value="GFH23052.1"/>
    <property type="molecule type" value="Genomic_DNA"/>
</dbReference>
<comment type="similarity">
    <text evidence="2">Belongs to the OB-RGRP/VPS55 family.</text>
</comment>
<feature type="non-terminal residue" evidence="7">
    <location>
        <position position="1"/>
    </location>
</feature>
<name>A0A6A0A1S1_HAELA</name>
<evidence type="ECO:0000256" key="1">
    <source>
        <dbReference type="ARBA" id="ARBA00004141"/>
    </source>
</evidence>
<evidence type="ECO:0000256" key="5">
    <source>
        <dbReference type="ARBA" id="ARBA00023136"/>
    </source>
</evidence>
<evidence type="ECO:0000256" key="4">
    <source>
        <dbReference type="ARBA" id="ARBA00022989"/>
    </source>
</evidence>
<proteinExistence type="inferred from homology"/>
<gene>
    <name evidence="7" type="ORF">HaLaN_20604</name>
</gene>
<keyword evidence="3 6" id="KW-0812">Transmembrane</keyword>
<dbReference type="Proteomes" id="UP000485058">
    <property type="component" value="Unassembled WGS sequence"/>
</dbReference>
<feature type="transmembrane region" description="Helical" evidence="6">
    <location>
        <begin position="47"/>
        <end position="69"/>
    </location>
</feature>
<comment type="caution">
    <text evidence="7">The sequence shown here is derived from an EMBL/GenBank/DDBJ whole genome shotgun (WGS) entry which is preliminary data.</text>
</comment>
<feature type="transmembrane region" description="Helical" evidence="6">
    <location>
        <begin position="115"/>
        <end position="136"/>
    </location>
</feature>
<keyword evidence="5 6" id="KW-0472">Membrane</keyword>
<dbReference type="Pfam" id="PF04133">
    <property type="entry name" value="Vps55"/>
    <property type="match status" value="1"/>
</dbReference>
<accession>A0A6A0A1S1</accession>
<protein>
    <submittedName>
        <fullName evidence="7">Vacuolar trafficking protein</fullName>
    </submittedName>
</protein>
<feature type="transmembrane region" description="Helical" evidence="6">
    <location>
        <begin position="90"/>
        <end position="109"/>
    </location>
</feature>
<keyword evidence="8" id="KW-1185">Reference proteome</keyword>
<dbReference type="GO" id="GO:0032511">
    <property type="term" value="P:late endosome to vacuole transport via multivesicular body sorting pathway"/>
    <property type="evidence" value="ECO:0007669"/>
    <property type="project" value="TreeGrafter"/>
</dbReference>
<keyword evidence="4 6" id="KW-1133">Transmembrane helix</keyword>
<sequence length="188" mass="18977">CGCLAPSHAWDNGGVTWCPCVQNLGVGAHVRQRCAAAAAGVHTVAQLVAHGLTGIMYILVPMPFIFFGSSQGNDGYALSGSSMQSGWADAGKFLTGFSAVGSIAIPAILAHAQVITIGALVMELAAALVLGGTVLVQQAEKARQRASPLAIADGSATAGMQGGGWERNCFATRVATHRAGGCPSLACV</sequence>
<evidence type="ECO:0000313" key="8">
    <source>
        <dbReference type="Proteomes" id="UP000485058"/>
    </source>
</evidence>
<dbReference type="PANTHER" id="PTHR12050">
    <property type="entry name" value="LEPTIN RECEPTOR-RELATED"/>
    <property type="match status" value="1"/>
</dbReference>
<evidence type="ECO:0000256" key="3">
    <source>
        <dbReference type="ARBA" id="ARBA00022692"/>
    </source>
</evidence>
<dbReference type="GO" id="GO:0005768">
    <property type="term" value="C:endosome"/>
    <property type="evidence" value="ECO:0007669"/>
    <property type="project" value="TreeGrafter"/>
</dbReference>
<reference evidence="7 8" key="1">
    <citation type="submission" date="2020-02" db="EMBL/GenBank/DDBJ databases">
        <title>Draft genome sequence of Haematococcus lacustris strain NIES-144.</title>
        <authorList>
            <person name="Morimoto D."/>
            <person name="Nakagawa S."/>
            <person name="Yoshida T."/>
            <person name="Sawayama S."/>
        </authorList>
    </citation>
    <scope>NUCLEOTIDE SEQUENCE [LARGE SCALE GENOMIC DNA]</scope>
    <source>
        <strain evidence="7 8">NIES-144</strain>
    </source>
</reference>
<evidence type="ECO:0000256" key="2">
    <source>
        <dbReference type="ARBA" id="ARBA00005645"/>
    </source>
</evidence>
<dbReference type="PANTHER" id="PTHR12050:SF0">
    <property type="entry name" value="RH04491P"/>
    <property type="match status" value="1"/>
</dbReference>
<evidence type="ECO:0000256" key="6">
    <source>
        <dbReference type="SAM" id="Phobius"/>
    </source>
</evidence>
<comment type="subcellular location">
    <subcellularLocation>
        <location evidence="1">Membrane</location>
        <topology evidence="1">Multi-pass membrane protein</topology>
    </subcellularLocation>
</comment>
<dbReference type="InterPro" id="IPR007262">
    <property type="entry name" value="Vps55/LEPROT"/>
</dbReference>
<organism evidence="7 8">
    <name type="scientific">Haematococcus lacustris</name>
    <name type="common">Green alga</name>
    <name type="synonym">Haematococcus pluvialis</name>
    <dbReference type="NCBI Taxonomy" id="44745"/>
    <lineage>
        <taxon>Eukaryota</taxon>
        <taxon>Viridiplantae</taxon>
        <taxon>Chlorophyta</taxon>
        <taxon>core chlorophytes</taxon>
        <taxon>Chlorophyceae</taxon>
        <taxon>CS clade</taxon>
        <taxon>Chlamydomonadales</taxon>
        <taxon>Haematococcaceae</taxon>
        <taxon>Haematococcus</taxon>
    </lineage>
</organism>